<dbReference type="EMBL" id="GBXM01052950">
    <property type="protein sequence ID" value="JAH55627.1"/>
    <property type="molecule type" value="Transcribed_RNA"/>
</dbReference>
<dbReference type="AlphaFoldDB" id="A0A0E9TQ88"/>
<reference evidence="1" key="2">
    <citation type="journal article" date="2015" name="Fish Shellfish Immunol.">
        <title>Early steps in the European eel (Anguilla anguilla)-Vibrio vulnificus interaction in the gills: Role of the RtxA13 toxin.</title>
        <authorList>
            <person name="Callol A."/>
            <person name="Pajuelo D."/>
            <person name="Ebbesson L."/>
            <person name="Teles M."/>
            <person name="MacKenzie S."/>
            <person name="Amaro C."/>
        </authorList>
    </citation>
    <scope>NUCLEOTIDE SEQUENCE</scope>
</reference>
<name>A0A0E9TQ88_ANGAN</name>
<proteinExistence type="predicted"/>
<protein>
    <submittedName>
        <fullName evidence="1">Uncharacterized protein</fullName>
    </submittedName>
</protein>
<sequence>MPNYSFCHVCLLDLKLPHPFPKAKTH</sequence>
<accession>A0A0E9TQ88</accession>
<reference evidence="1" key="1">
    <citation type="submission" date="2014-11" db="EMBL/GenBank/DDBJ databases">
        <authorList>
            <person name="Amaro Gonzalez C."/>
        </authorList>
    </citation>
    <scope>NUCLEOTIDE SEQUENCE</scope>
</reference>
<evidence type="ECO:0000313" key="1">
    <source>
        <dbReference type="EMBL" id="JAH55627.1"/>
    </source>
</evidence>
<organism evidence="1">
    <name type="scientific">Anguilla anguilla</name>
    <name type="common">European freshwater eel</name>
    <name type="synonym">Muraena anguilla</name>
    <dbReference type="NCBI Taxonomy" id="7936"/>
    <lineage>
        <taxon>Eukaryota</taxon>
        <taxon>Metazoa</taxon>
        <taxon>Chordata</taxon>
        <taxon>Craniata</taxon>
        <taxon>Vertebrata</taxon>
        <taxon>Euteleostomi</taxon>
        <taxon>Actinopterygii</taxon>
        <taxon>Neopterygii</taxon>
        <taxon>Teleostei</taxon>
        <taxon>Anguilliformes</taxon>
        <taxon>Anguillidae</taxon>
        <taxon>Anguilla</taxon>
    </lineage>
</organism>